<name>A0A938X5H9_9FIRM</name>
<proteinExistence type="predicted"/>
<reference evidence="4" key="1">
    <citation type="submission" date="2020-08" db="EMBL/GenBank/DDBJ databases">
        <authorList>
            <person name="Cejkova D."/>
            <person name="Kubasova T."/>
            <person name="Jahodarova E."/>
            <person name="Rychlik I."/>
        </authorList>
    </citation>
    <scope>NUCLEOTIDE SEQUENCE</scope>
    <source>
        <strain evidence="4">An559</strain>
    </source>
</reference>
<comment type="caution">
    <text evidence="4">The sequence shown here is derived from an EMBL/GenBank/DDBJ whole genome shotgun (WGS) entry which is preliminary data.</text>
</comment>
<dbReference type="PANTHER" id="PTHR43877">
    <property type="entry name" value="AMINOALKYLPHOSPHONATE N-ACETYLTRANSFERASE-RELATED-RELATED"/>
    <property type="match status" value="1"/>
</dbReference>
<dbReference type="InterPro" id="IPR000182">
    <property type="entry name" value="GNAT_dom"/>
</dbReference>
<evidence type="ECO:0000256" key="2">
    <source>
        <dbReference type="ARBA" id="ARBA00023315"/>
    </source>
</evidence>
<evidence type="ECO:0000313" key="5">
    <source>
        <dbReference type="Proteomes" id="UP000774750"/>
    </source>
</evidence>
<dbReference type="InterPro" id="IPR050832">
    <property type="entry name" value="Bact_Acetyltransf"/>
</dbReference>
<dbReference type="GO" id="GO:0016747">
    <property type="term" value="F:acyltransferase activity, transferring groups other than amino-acyl groups"/>
    <property type="evidence" value="ECO:0007669"/>
    <property type="project" value="InterPro"/>
</dbReference>
<dbReference type="Gene3D" id="3.40.630.30">
    <property type="match status" value="1"/>
</dbReference>
<keyword evidence="1" id="KW-0808">Transferase</keyword>
<evidence type="ECO:0000313" key="4">
    <source>
        <dbReference type="EMBL" id="MBM6920165.1"/>
    </source>
</evidence>
<dbReference type="SUPFAM" id="SSF55729">
    <property type="entry name" value="Acyl-CoA N-acyltransferases (Nat)"/>
    <property type="match status" value="1"/>
</dbReference>
<dbReference type="InterPro" id="IPR016181">
    <property type="entry name" value="Acyl_CoA_acyltransferase"/>
</dbReference>
<dbReference type="EMBL" id="JACJKY010000004">
    <property type="protein sequence ID" value="MBM6920165.1"/>
    <property type="molecule type" value="Genomic_DNA"/>
</dbReference>
<sequence>MNVRTYQRADWPAIERIHDSARKMELSHAGLHEAFLPLCIAAAREQLFDYPGLFVAEENGEVLGFAACTEEELAWLYVAPEHMRKGVGSSLWRHMISVFPQICVLEVLKGNEPARAFYERLGFRVSGQETGQMPGNEAYTVEVYVMRRTLNE</sequence>
<dbReference type="CDD" id="cd04301">
    <property type="entry name" value="NAT_SF"/>
    <property type="match status" value="1"/>
</dbReference>
<evidence type="ECO:0000256" key="1">
    <source>
        <dbReference type="ARBA" id="ARBA00022679"/>
    </source>
</evidence>
<accession>A0A938X5H9</accession>
<dbReference type="PROSITE" id="PS51186">
    <property type="entry name" value="GNAT"/>
    <property type="match status" value="1"/>
</dbReference>
<dbReference type="PANTHER" id="PTHR43877:SF1">
    <property type="entry name" value="ACETYLTRANSFERASE"/>
    <property type="match status" value="1"/>
</dbReference>
<feature type="domain" description="N-acetyltransferase" evidence="3">
    <location>
        <begin position="1"/>
        <end position="151"/>
    </location>
</feature>
<dbReference type="RefSeq" id="WP_204444686.1">
    <property type="nucleotide sequence ID" value="NZ_JACJKY010000004.1"/>
</dbReference>
<organism evidence="4 5">
    <name type="scientific">Merdimmobilis hominis</name>
    <dbReference type="NCBI Taxonomy" id="2897707"/>
    <lineage>
        <taxon>Bacteria</taxon>
        <taxon>Bacillati</taxon>
        <taxon>Bacillota</taxon>
        <taxon>Clostridia</taxon>
        <taxon>Eubacteriales</taxon>
        <taxon>Oscillospiraceae</taxon>
        <taxon>Merdimmobilis</taxon>
    </lineage>
</organism>
<keyword evidence="2" id="KW-0012">Acyltransferase</keyword>
<reference evidence="4" key="2">
    <citation type="journal article" date="2021" name="Sci. Rep.">
        <title>The distribution of antibiotic resistance genes in chicken gut microbiota commensals.</title>
        <authorList>
            <person name="Juricova H."/>
            <person name="Matiasovicova J."/>
            <person name="Kubasova T."/>
            <person name="Cejkova D."/>
            <person name="Rychlik I."/>
        </authorList>
    </citation>
    <scope>NUCLEOTIDE SEQUENCE</scope>
    <source>
        <strain evidence="4">An559</strain>
    </source>
</reference>
<evidence type="ECO:0000259" key="3">
    <source>
        <dbReference type="PROSITE" id="PS51186"/>
    </source>
</evidence>
<dbReference type="Proteomes" id="UP000774750">
    <property type="component" value="Unassembled WGS sequence"/>
</dbReference>
<dbReference type="Pfam" id="PF00583">
    <property type="entry name" value="Acetyltransf_1"/>
    <property type="match status" value="1"/>
</dbReference>
<dbReference type="AlphaFoldDB" id="A0A938X5H9"/>
<gene>
    <name evidence="4" type="ORF">H6A12_03200</name>
</gene>
<keyword evidence="5" id="KW-1185">Reference proteome</keyword>
<protein>
    <submittedName>
        <fullName evidence="4">GNAT family N-acetyltransferase</fullName>
    </submittedName>
</protein>